<protein>
    <recommendedName>
        <fullName evidence="7">Nudix hydrolase domain-containing protein</fullName>
    </recommendedName>
</protein>
<dbReference type="Pfam" id="PF00293">
    <property type="entry name" value="NUDIX"/>
    <property type="match status" value="1"/>
</dbReference>
<comment type="cofactor">
    <cofactor evidence="2">
        <name>Mg(2+)</name>
        <dbReference type="ChEBI" id="CHEBI:18420"/>
    </cofactor>
</comment>
<organism evidence="8 9">
    <name type="scientific">Bowdeniella nasicola</name>
    <dbReference type="NCBI Taxonomy" id="208480"/>
    <lineage>
        <taxon>Bacteria</taxon>
        <taxon>Bacillati</taxon>
        <taxon>Actinomycetota</taxon>
        <taxon>Actinomycetes</taxon>
        <taxon>Actinomycetales</taxon>
        <taxon>Actinomycetaceae</taxon>
        <taxon>Bowdeniella</taxon>
    </lineage>
</organism>
<comment type="caution">
    <text evidence="8">The sequence shown here is derived from an EMBL/GenBank/DDBJ whole genome shotgun (WGS) entry which is preliminary data.</text>
</comment>
<evidence type="ECO:0000256" key="5">
    <source>
        <dbReference type="ARBA" id="ARBA00022842"/>
    </source>
</evidence>
<evidence type="ECO:0000256" key="4">
    <source>
        <dbReference type="ARBA" id="ARBA00022801"/>
    </source>
</evidence>
<gene>
    <name evidence="8" type="ORF">BSZ39_09395</name>
</gene>
<dbReference type="Proteomes" id="UP000185628">
    <property type="component" value="Unassembled WGS sequence"/>
</dbReference>
<dbReference type="PANTHER" id="PTHR12992">
    <property type="entry name" value="NUDIX HYDROLASE"/>
    <property type="match status" value="1"/>
</dbReference>
<evidence type="ECO:0000256" key="3">
    <source>
        <dbReference type="ARBA" id="ARBA00022723"/>
    </source>
</evidence>
<evidence type="ECO:0000256" key="6">
    <source>
        <dbReference type="ARBA" id="ARBA00023211"/>
    </source>
</evidence>
<keyword evidence="5" id="KW-0460">Magnesium</keyword>
<dbReference type="EMBL" id="MQVR01000060">
    <property type="protein sequence ID" value="OKL53454.1"/>
    <property type="molecule type" value="Genomic_DNA"/>
</dbReference>
<dbReference type="PROSITE" id="PS51462">
    <property type="entry name" value="NUDIX"/>
    <property type="match status" value="1"/>
</dbReference>
<reference evidence="9" key="1">
    <citation type="submission" date="2016-12" db="EMBL/GenBank/DDBJ databases">
        <authorList>
            <person name="Meng X."/>
        </authorList>
    </citation>
    <scope>NUCLEOTIDE SEQUENCE [LARGE SCALE GENOMIC DNA]</scope>
    <source>
        <strain evidence="9">DSM 19116</strain>
    </source>
</reference>
<keyword evidence="9" id="KW-1185">Reference proteome</keyword>
<dbReference type="STRING" id="208480.SAMN02910418_00490"/>
<dbReference type="GO" id="GO:0010945">
    <property type="term" value="F:coenzyme A diphosphatase activity"/>
    <property type="evidence" value="ECO:0007669"/>
    <property type="project" value="InterPro"/>
</dbReference>
<dbReference type="InterPro" id="IPR015797">
    <property type="entry name" value="NUDIX_hydrolase-like_dom_sf"/>
</dbReference>
<dbReference type="RefSeq" id="WP_073717080.1">
    <property type="nucleotide sequence ID" value="NZ_MQVR01000060.1"/>
</dbReference>
<dbReference type="OrthoDB" id="9802805at2"/>
<dbReference type="AlphaFoldDB" id="A0A1Q5Q0S4"/>
<dbReference type="GO" id="GO:0046872">
    <property type="term" value="F:metal ion binding"/>
    <property type="evidence" value="ECO:0007669"/>
    <property type="project" value="UniProtKB-KW"/>
</dbReference>
<dbReference type="InterPro" id="IPR000086">
    <property type="entry name" value="NUDIX_hydrolase_dom"/>
</dbReference>
<comment type="cofactor">
    <cofactor evidence="1">
        <name>Mn(2+)</name>
        <dbReference type="ChEBI" id="CHEBI:29035"/>
    </cofactor>
</comment>
<dbReference type="CDD" id="cd03426">
    <property type="entry name" value="NUDIX_CoAse_Nudt7"/>
    <property type="match status" value="1"/>
</dbReference>
<evidence type="ECO:0000256" key="1">
    <source>
        <dbReference type="ARBA" id="ARBA00001936"/>
    </source>
</evidence>
<evidence type="ECO:0000259" key="7">
    <source>
        <dbReference type="PROSITE" id="PS51462"/>
    </source>
</evidence>
<name>A0A1Q5Q0S4_9ACTO</name>
<keyword evidence="6" id="KW-0464">Manganese</keyword>
<feature type="domain" description="Nudix hydrolase" evidence="7">
    <location>
        <begin position="8"/>
        <end position="143"/>
    </location>
</feature>
<keyword evidence="4" id="KW-0378">Hydrolase</keyword>
<proteinExistence type="predicted"/>
<dbReference type="PROSITE" id="PS00893">
    <property type="entry name" value="NUDIX_BOX"/>
    <property type="match status" value="1"/>
</dbReference>
<dbReference type="PANTHER" id="PTHR12992:SF11">
    <property type="entry name" value="MITOCHONDRIAL COENZYME A DIPHOSPHATASE NUDT8"/>
    <property type="match status" value="1"/>
</dbReference>
<evidence type="ECO:0000313" key="9">
    <source>
        <dbReference type="Proteomes" id="UP000185628"/>
    </source>
</evidence>
<evidence type="ECO:0000313" key="8">
    <source>
        <dbReference type="EMBL" id="OKL53454.1"/>
    </source>
</evidence>
<dbReference type="SUPFAM" id="SSF55811">
    <property type="entry name" value="Nudix"/>
    <property type="match status" value="1"/>
</dbReference>
<accession>A0A1Q5Q0S4</accession>
<dbReference type="InterPro" id="IPR020084">
    <property type="entry name" value="NUDIX_hydrolase_CS"/>
</dbReference>
<sequence length="190" mass="20889">MTDDGRKLRTAAVLIALSHEEDPELITVRRSATLRSHPGQIALPGGSIEAGENAIDAALREADEEVDLKAERVRVLGHLADHRTGGSDFAVTPVIGTFTDVGELYAKDTIEVASVHRVQISHLADPDNRATATLMHGYKGPAFLVDDLFIWGFTAHVLDELLEIGGWAQPWDDKKRVDVPMEFFRPDTRT</sequence>
<keyword evidence="3" id="KW-0479">Metal-binding</keyword>
<dbReference type="InterPro" id="IPR045121">
    <property type="entry name" value="CoAse"/>
</dbReference>
<evidence type="ECO:0000256" key="2">
    <source>
        <dbReference type="ARBA" id="ARBA00001946"/>
    </source>
</evidence>
<dbReference type="Gene3D" id="3.90.79.10">
    <property type="entry name" value="Nucleoside Triphosphate Pyrophosphohydrolase"/>
    <property type="match status" value="1"/>
</dbReference>